<dbReference type="Pfam" id="PF01979">
    <property type="entry name" value="Amidohydro_1"/>
    <property type="match status" value="1"/>
</dbReference>
<dbReference type="Gene3D" id="2.30.40.10">
    <property type="entry name" value="Urease, subunit C, domain 1"/>
    <property type="match status" value="1"/>
</dbReference>
<dbReference type="InterPro" id="IPR011059">
    <property type="entry name" value="Metal-dep_hydrolase_composite"/>
</dbReference>
<dbReference type="Proteomes" id="UP000632195">
    <property type="component" value="Unassembled WGS sequence"/>
</dbReference>
<dbReference type="PANTHER" id="PTHR43135:SF3">
    <property type="entry name" value="ALPHA-D-RIBOSE 1-METHYLPHOSPHONATE 5-TRIPHOSPHATE DIPHOSPHATASE"/>
    <property type="match status" value="1"/>
</dbReference>
<dbReference type="GO" id="GO:0016810">
    <property type="term" value="F:hydrolase activity, acting on carbon-nitrogen (but not peptide) bonds"/>
    <property type="evidence" value="ECO:0007669"/>
    <property type="project" value="InterPro"/>
</dbReference>
<dbReference type="PANTHER" id="PTHR43135">
    <property type="entry name" value="ALPHA-D-RIBOSE 1-METHYLPHOSPHONATE 5-TRIPHOSPHATE DIPHOSPHATASE"/>
    <property type="match status" value="1"/>
</dbReference>
<feature type="domain" description="Amidohydrolase-related" evidence="1">
    <location>
        <begin position="51"/>
        <end position="388"/>
    </location>
</feature>
<evidence type="ECO:0000313" key="3">
    <source>
        <dbReference type="Proteomes" id="UP000632195"/>
    </source>
</evidence>
<protein>
    <submittedName>
        <fullName evidence="2">Amidohydrolase</fullName>
    </submittedName>
</protein>
<dbReference type="SUPFAM" id="SSF51556">
    <property type="entry name" value="Metallo-dependent hydrolases"/>
    <property type="match status" value="1"/>
</dbReference>
<dbReference type="InterPro" id="IPR051781">
    <property type="entry name" value="Metallo-dep_Hydrolase"/>
</dbReference>
<organism evidence="2 3">
    <name type="scientific">Thermogymnomonas acidicola</name>
    <dbReference type="NCBI Taxonomy" id="399579"/>
    <lineage>
        <taxon>Archaea</taxon>
        <taxon>Methanobacteriati</taxon>
        <taxon>Thermoplasmatota</taxon>
        <taxon>Thermoplasmata</taxon>
        <taxon>Thermoplasmatales</taxon>
        <taxon>Thermogymnomonas</taxon>
    </lineage>
</organism>
<gene>
    <name evidence="2" type="ORF">GCM10007108_15620</name>
</gene>
<dbReference type="CDD" id="cd01299">
    <property type="entry name" value="Met_dep_hydrolase_A"/>
    <property type="match status" value="1"/>
</dbReference>
<keyword evidence="3" id="KW-1185">Reference proteome</keyword>
<reference evidence="2" key="1">
    <citation type="journal article" date="2014" name="Int. J. Syst. Evol. Microbiol.">
        <title>Complete genome sequence of Corynebacterium casei LMG S-19264T (=DSM 44701T), isolated from a smear-ripened cheese.</title>
        <authorList>
            <consortium name="US DOE Joint Genome Institute (JGI-PGF)"/>
            <person name="Walter F."/>
            <person name="Albersmeier A."/>
            <person name="Kalinowski J."/>
            <person name="Ruckert C."/>
        </authorList>
    </citation>
    <scope>NUCLEOTIDE SEQUENCE</scope>
    <source>
        <strain evidence="2">JCM 13583</strain>
    </source>
</reference>
<dbReference type="InterPro" id="IPR006680">
    <property type="entry name" value="Amidohydro-rel"/>
</dbReference>
<dbReference type="InterPro" id="IPR032466">
    <property type="entry name" value="Metal_Hydrolase"/>
</dbReference>
<reference evidence="2" key="2">
    <citation type="submission" date="2022-09" db="EMBL/GenBank/DDBJ databases">
        <authorList>
            <person name="Sun Q."/>
            <person name="Ohkuma M."/>
        </authorList>
    </citation>
    <scope>NUCLEOTIDE SEQUENCE</scope>
    <source>
        <strain evidence="2">JCM 13583</strain>
    </source>
</reference>
<dbReference type="InterPro" id="IPR057744">
    <property type="entry name" value="OTAase-like"/>
</dbReference>
<name>A0AA37BSF0_9ARCH</name>
<evidence type="ECO:0000313" key="2">
    <source>
        <dbReference type="EMBL" id="GGM78334.1"/>
    </source>
</evidence>
<evidence type="ECO:0000259" key="1">
    <source>
        <dbReference type="Pfam" id="PF01979"/>
    </source>
</evidence>
<comment type="caution">
    <text evidence="2">The sequence shown here is derived from an EMBL/GenBank/DDBJ whole genome shotgun (WGS) entry which is preliminary data.</text>
</comment>
<proteinExistence type="predicted"/>
<accession>A0AA37BSF0</accession>
<dbReference type="Gene3D" id="3.20.20.140">
    <property type="entry name" value="Metal-dependent hydrolases"/>
    <property type="match status" value="1"/>
</dbReference>
<sequence length="394" mass="43249">MIFRGRVFDGETVLERAEVSVNEASGEIEYVDETRQGTNQVNGKAIDRDITVLPGLIDTHIHFFGTASHDLADWVLEPVEVLVVNSVNDARHLIRAGFTTVRTLGDKVSLGLSRAEKVGSLYGPRIVSAGFSIAETGGDDDPKFLPYEVAKALSYSYYCDGPWECRKAVRLNIRNGAEAIKAYASRSFVGGGQIKPELTVEELSAIAEEAHRAHLKAAAHAYGEEAIRNTVDAGFDSVEHGLGLTEDLAEEIRKRGMFYTPTLSAYMRERRDRVPYRDEMIERHISREMEIATGVGLRIACGTDYVGTRTEPHGMNYREVLYLQRYLGPVGALRAATSTAADCIGRPDLGRLARGKRGDIVVVSGDPTKDASNLEPDRILFVAKSGKTMLERGA</sequence>
<dbReference type="RefSeq" id="WP_188681691.1">
    <property type="nucleotide sequence ID" value="NZ_BMNY01000003.1"/>
</dbReference>
<dbReference type="AlphaFoldDB" id="A0AA37BSF0"/>
<dbReference type="EMBL" id="BMNY01000003">
    <property type="protein sequence ID" value="GGM78334.1"/>
    <property type="molecule type" value="Genomic_DNA"/>
</dbReference>